<sequence>MDRGWAHRCLGVLALGLASCAVLPPQGVAGQDEAQAAARAEAGIAAVLSQAECRRLAGQRARLQAALDQALGVVTAEVAARDAAEGRTGRAIGEAVAAARTQALQRWLDQTSG</sequence>
<evidence type="ECO:0000313" key="2">
    <source>
        <dbReference type="Proteomes" id="UP000265619"/>
    </source>
</evidence>
<dbReference type="PROSITE" id="PS51257">
    <property type="entry name" value="PROKAR_LIPOPROTEIN"/>
    <property type="match status" value="1"/>
</dbReference>
<organism evidence="1 2">
    <name type="scientific">Acidovorax cavernicola</name>
    <dbReference type="NCBI Taxonomy" id="1675792"/>
    <lineage>
        <taxon>Bacteria</taxon>
        <taxon>Pseudomonadati</taxon>
        <taxon>Pseudomonadota</taxon>
        <taxon>Betaproteobacteria</taxon>
        <taxon>Burkholderiales</taxon>
        <taxon>Comamonadaceae</taxon>
        <taxon>Acidovorax</taxon>
    </lineage>
</organism>
<name>A0A9X8CZ34_9BURK</name>
<comment type="caution">
    <text evidence="1">The sequence shown here is derived from an EMBL/GenBank/DDBJ whole genome shotgun (WGS) entry which is preliminary data.</text>
</comment>
<keyword evidence="2" id="KW-1185">Reference proteome</keyword>
<evidence type="ECO:0000313" key="1">
    <source>
        <dbReference type="EMBL" id="RIX72309.1"/>
    </source>
</evidence>
<reference evidence="1 2" key="1">
    <citation type="submission" date="2018-09" db="EMBL/GenBank/DDBJ databases">
        <title>Acidovorax cavernicola nov. sp. isolated from Gruta de las Maravillas (Aracena, Spain).</title>
        <authorList>
            <person name="Jurado V."/>
            <person name="Gutierrez-Patricio S."/>
            <person name="Gonzalez-Pimentel J.L."/>
            <person name="Miller A.Z."/>
            <person name="Laiz L."/>
            <person name="Saiz-Jimenez C."/>
        </authorList>
    </citation>
    <scope>NUCLEOTIDE SEQUENCE [LARGE SCALE GENOMIC DNA]</scope>
    <source>
        <strain evidence="1 2">1011MAR4D40.2</strain>
    </source>
</reference>
<gene>
    <name evidence="1" type="ORF">D3H34_30980</name>
</gene>
<accession>A0A9X8CZ34</accession>
<dbReference type="EMBL" id="QXMN01000099">
    <property type="protein sequence ID" value="RIX72309.1"/>
    <property type="molecule type" value="Genomic_DNA"/>
</dbReference>
<dbReference type="Proteomes" id="UP000265619">
    <property type="component" value="Unassembled WGS sequence"/>
</dbReference>
<proteinExistence type="predicted"/>
<protein>
    <submittedName>
        <fullName evidence="1">Uncharacterized protein</fullName>
    </submittedName>
</protein>
<dbReference type="AlphaFoldDB" id="A0A9X8CZ34"/>